<feature type="compositionally biased region" description="Polar residues" evidence="1">
    <location>
        <begin position="1"/>
        <end position="17"/>
    </location>
</feature>
<dbReference type="EMBL" id="CP132970">
    <property type="protein sequence ID" value="XBW05777.1"/>
    <property type="molecule type" value="Genomic_DNA"/>
</dbReference>
<keyword evidence="2" id="KW-0472">Membrane</keyword>
<sequence length="188" mass="18962">MFSQQVPVADSSPSMSSPPVLDAARRPWWRSSASPRPALRTVALALIAAALGLLGLAALTEVTGSPFLIPSMAASMALVVGAPKLPLSQPRNVVGGQIISAAVGASVGLLGQSLWLGALAGALALAAMMLARVPHSPAAATAVIGTTATTVPGWEFILLAGSAAAVLVLVGLVVNRLNGAPEYPLYIW</sequence>
<dbReference type="Pfam" id="PF04982">
    <property type="entry name" value="TM_HPP"/>
    <property type="match status" value="1"/>
</dbReference>
<dbReference type="RefSeq" id="WP_231911943.1">
    <property type="nucleotide sequence ID" value="NZ_CP132970.1"/>
</dbReference>
<evidence type="ECO:0000256" key="2">
    <source>
        <dbReference type="SAM" id="Phobius"/>
    </source>
</evidence>
<gene>
    <name evidence="4" type="ORF">RBB84_07620</name>
</gene>
<dbReference type="AlphaFoldDB" id="A0AAU7V141"/>
<evidence type="ECO:0000256" key="1">
    <source>
        <dbReference type="SAM" id="MobiDB-lite"/>
    </source>
</evidence>
<dbReference type="PANTHER" id="PTHR33741">
    <property type="entry name" value="TRANSMEMBRANE PROTEIN DDB_G0269096-RELATED"/>
    <property type="match status" value="1"/>
</dbReference>
<feature type="transmembrane region" description="Helical" evidence="2">
    <location>
        <begin position="38"/>
        <end position="59"/>
    </location>
</feature>
<organism evidence="4">
    <name type="scientific">Rhodococcus sp. D-6</name>
    <dbReference type="NCBI Taxonomy" id="1387842"/>
    <lineage>
        <taxon>Bacteria</taxon>
        <taxon>Bacillati</taxon>
        <taxon>Actinomycetota</taxon>
        <taxon>Actinomycetes</taxon>
        <taxon>Mycobacteriales</taxon>
        <taxon>Nocardiaceae</taxon>
        <taxon>Rhodococcus</taxon>
    </lineage>
</organism>
<dbReference type="InterPro" id="IPR058581">
    <property type="entry name" value="TM_HPP"/>
</dbReference>
<evidence type="ECO:0000259" key="3">
    <source>
        <dbReference type="Pfam" id="PF04982"/>
    </source>
</evidence>
<evidence type="ECO:0000313" key="4">
    <source>
        <dbReference type="EMBL" id="XBW05777.1"/>
    </source>
</evidence>
<keyword evidence="2" id="KW-1133">Transmembrane helix</keyword>
<dbReference type="KEGG" id="rhox:RBB84_07620"/>
<reference evidence="4" key="1">
    <citation type="submission" date="2023-08" db="EMBL/GenBank/DDBJ databases">
        <title>The novel hydrolase IpcH responsible for the initial isoprocarb degradation step in Rhodococcus sp. D-6.</title>
        <authorList>
            <person name="Zhu Q."/>
        </authorList>
    </citation>
    <scope>NUCLEOTIDE SEQUENCE</scope>
    <source>
        <strain evidence="4">D-6</strain>
    </source>
</reference>
<feature type="transmembrane region" description="Helical" evidence="2">
    <location>
        <begin position="151"/>
        <end position="174"/>
    </location>
</feature>
<name>A0AAU7V141_9NOCA</name>
<proteinExistence type="predicted"/>
<keyword evidence="2" id="KW-0812">Transmembrane</keyword>
<feature type="transmembrane region" description="Helical" evidence="2">
    <location>
        <begin position="98"/>
        <end position="131"/>
    </location>
</feature>
<accession>A0AAU7V141</accession>
<protein>
    <submittedName>
        <fullName evidence="4">HPP family protein</fullName>
    </submittedName>
</protein>
<dbReference type="InterPro" id="IPR007065">
    <property type="entry name" value="HPP"/>
</dbReference>
<feature type="domain" description="HPP transmembrane region" evidence="3">
    <location>
        <begin position="35"/>
        <end position="184"/>
    </location>
</feature>
<feature type="region of interest" description="Disordered" evidence="1">
    <location>
        <begin position="1"/>
        <end position="20"/>
    </location>
</feature>
<dbReference type="PANTHER" id="PTHR33741:SF5">
    <property type="entry name" value="TRANSMEMBRANE PROTEIN DDB_G0269096-RELATED"/>
    <property type="match status" value="1"/>
</dbReference>